<feature type="region of interest" description="Disordered" evidence="2">
    <location>
        <begin position="110"/>
        <end position="185"/>
    </location>
</feature>
<gene>
    <name evidence="3" type="ORF">C1SCF055_LOCUS11476</name>
</gene>
<evidence type="ECO:0000256" key="1">
    <source>
        <dbReference type="SAM" id="Coils"/>
    </source>
</evidence>
<feature type="region of interest" description="Disordered" evidence="2">
    <location>
        <begin position="511"/>
        <end position="546"/>
    </location>
</feature>
<evidence type="ECO:0000313" key="3">
    <source>
        <dbReference type="EMBL" id="CAI3983905.1"/>
    </source>
</evidence>
<accession>A0A9P1C3R9</accession>
<name>A0A9P1C3R9_9DINO</name>
<evidence type="ECO:0000313" key="4">
    <source>
        <dbReference type="EMBL" id="CAL1137280.1"/>
    </source>
</evidence>
<dbReference type="EMBL" id="CAMXCT010000845">
    <property type="protein sequence ID" value="CAI3983905.1"/>
    <property type="molecule type" value="Genomic_DNA"/>
</dbReference>
<sequence>RLRRARAAARARWHLFKRGAIHLDEIDLERIKKLIAAHHSKDDGFLRAINLAMASKAESFPWRCWCGRLNRKSHEWCPNCRKHWTTGERHYTNEEENFQNKDNWEQYYRGQSRGRQRGSTPRGRKPSASPRQKKGKGKKGKKDAQTSPFAPFATPWPATETTSSTASKPTQVPLPPNKEQSSSGSVLNAGAELLGAVRKHYADLADAPPEIKEAVQKAEALNSKQIATELTKASKRVGEIAQQLAELKEMQERHRAAWVKHLKEALQSWESQVQAYVTQQKTYHELMTKAQSELEAARIETQRLNYRAGKATKVEESIDLTTPEDVLGKDEEAAVLVGQVQDLLERCAKMTKQEIQENDKDEEGQTSWWWLYCASYIVKIGDGLQCPRNYIRAPERFDPGGGAYAEAYALSEENFMDTFNALHNATALHGENILFDDLRLTSCLLREGRKSTAKTVRFDALNEAVPDEVDGRIPTLRKANFKFDFDDEVTSFMATVHHHPHAQDPNIMMDHGIARQDDDPDQQLPEPHDDNEEHSPSFETEMSFSPDSTHHYPLPWHSVAVYDTRTNSARGRVPFHPYEAFFGHVRRLIGMMHHDVARIVQIAPAPEDLLRIAVTPLLTLRHDDFEDGDHRNAVMVDVEYHGPSFDSPVVTDRFVAKIPSPIHRKQFLEWIRVDRYCEGSRNRCLVWHQGRLVALRSPAPMHLSHGNYIRVAIPPFQFEEVPTRLAVRCGQAGLSPRQTRKRYQQRGEDTDSLYSEIDAAQPHEAASLVQLHASKPMFVSFRSDGDAAVPRFNCVAPGAFRERPADHPEAPFASWHAALWEAFSQSACIEQEEEGPVTYLETWYVRGLAAYVTEQSRTMRLTQEQQWWQEDITDLWNDRIDRTLPLRFLWVQPTPESTATRDRIGHLILWQEPRIDLVPALITIEFLHETTRRIAFAAALLPTPVATVQVRDLLRLSRLCIDRRCTLRYADEEWDPFEARPVRPGMGLVFSAHPLPRELHILDEHVVTSPLVQPAAEEGPLEEAVAQPPIAGESPFTRRLHGIWDERAVIGPAHIERLLTVRTWYLEGRYIPFHDECRNVVLGNDFWLWEGAIIHRWRDYVLDGVEIDFVIVNPAPPSANAIEEVHIIIYQNIAAFEHPSLVTSMDNGVLQGAPYTAAVLLPSAVTKIDILRCMGKDRVCPPARPDTACSCWYDDHEVRDGERFANRHGY</sequence>
<evidence type="ECO:0000256" key="2">
    <source>
        <dbReference type="SAM" id="MobiDB-lite"/>
    </source>
</evidence>
<evidence type="ECO:0000313" key="6">
    <source>
        <dbReference type="Proteomes" id="UP001152797"/>
    </source>
</evidence>
<feature type="non-terminal residue" evidence="3">
    <location>
        <position position="1"/>
    </location>
</feature>
<keyword evidence="1" id="KW-0175">Coiled coil</keyword>
<feature type="compositionally biased region" description="Low complexity" evidence="2">
    <location>
        <begin position="148"/>
        <end position="162"/>
    </location>
</feature>
<reference evidence="4" key="2">
    <citation type="submission" date="2024-04" db="EMBL/GenBank/DDBJ databases">
        <authorList>
            <person name="Chen Y."/>
            <person name="Shah S."/>
            <person name="Dougan E. K."/>
            <person name="Thang M."/>
            <person name="Chan C."/>
        </authorList>
    </citation>
    <scope>NUCLEOTIDE SEQUENCE [LARGE SCALE GENOMIC DNA]</scope>
</reference>
<protein>
    <submittedName>
        <fullName evidence="5">Beta-lactamase domain-containing protein 2</fullName>
    </submittedName>
</protein>
<dbReference type="Proteomes" id="UP001152797">
    <property type="component" value="Unassembled WGS sequence"/>
</dbReference>
<feature type="compositionally biased region" description="Basic residues" evidence="2">
    <location>
        <begin position="131"/>
        <end position="141"/>
    </location>
</feature>
<keyword evidence="6" id="KW-1185">Reference proteome</keyword>
<dbReference type="AlphaFoldDB" id="A0A9P1C3R9"/>
<organism evidence="3">
    <name type="scientific">Cladocopium goreaui</name>
    <dbReference type="NCBI Taxonomy" id="2562237"/>
    <lineage>
        <taxon>Eukaryota</taxon>
        <taxon>Sar</taxon>
        <taxon>Alveolata</taxon>
        <taxon>Dinophyceae</taxon>
        <taxon>Suessiales</taxon>
        <taxon>Symbiodiniaceae</taxon>
        <taxon>Cladocopium</taxon>
    </lineage>
</organism>
<evidence type="ECO:0000313" key="5">
    <source>
        <dbReference type="EMBL" id="CAL4771217.1"/>
    </source>
</evidence>
<feature type="compositionally biased region" description="Polar residues" evidence="2">
    <location>
        <begin position="537"/>
        <end position="546"/>
    </location>
</feature>
<feature type="compositionally biased region" description="Low complexity" evidence="2">
    <location>
        <begin position="110"/>
        <end position="121"/>
    </location>
</feature>
<dbReference type="EMBL" id="CAMXCT030000845">
    <property type="protein sequence ID" value="CAL4771217.1"/>
    <property type="molecule type" value="Genomic_DNA"/>
</dbReference>
<proteinExistence type="predicted"/>
<comment type="caution">
    <text evidence="3">The sequence shown here is derived from an EMBL/GenBank/DDBJ whole genome shotgun (WGS) entry which is preliminary data.</text>
</comment>
<reference evidence="3" key="1">
    <citation type="submission" date="2022-10" db="EMBL/GenBank/DDBJ databases">
        <authorList>
            <person name="Chen Y."/>
            <person name="Dougan E. K."/>
            <person name="Chan C."/>
            <person name="Rhodes N."/>
            <person name="Thang M."/>
        </authorList>
    </citation>
    <scope>NUCLEOTIDE SEQUENCE</scope>
</reference>
<dbReference type="EMBL" id="CAMXCT020000845">
    <property type="protein sequence ID" value="CAL1137280.1"/>
    <property type="molecule type" value="Genomic_DNA"/>
</dbReference>
<feature type="compositionally biased region" description="Basic and acidic residues" evidence="2">
    <location>
        <begin position="526"/>
        <end position="536"/>
    </location>
</feature>
<feature type="coiled-coil region" evidence="1">
    <location>
        <begin position="230"/>
        <end position="307"/>
    </location>
</feature>